<dbReference type="GO" id="GO:0005886">
    <property type="term" value="C:plasma membrane"/>
    <property type="evidence" value="ECO:0007669"/>
    <property type="project" value="UniProtKB-SubCell"/>
</dbReference>
<proteinExistence type="inferred from homology"/>
<comment type="catalytic activity">
    <reaction evidence="12">
        <text>L-proline(in) + Na(+)(in) = L-proline(out) + Na(+)(out)</text>
        <dbReference type="Rhea" id="RHEA:28967"/>
        <dbReference type="ChEBI" id="CHEBI:29101"/>
        <dbReference type="ChEBI" id="CHEBI:60039"/>
    </reaction>
</comment>
<feature type="transmembrane region" description="Helical" evidence="14">
    <location>
        <begin position="174"/>
        <end position="195"/>
    </location>
</feature>
<evidence type="ECO:0000256" key="13">
    <source>
        <dbReference type="RuleBase" id="RU362091"/>
    </source>
</evidence>
<dbReference type="PROSITE" id="PS50283">
    <property type="entry name" value="NA_SOLUT_SYMP_3"/>
    <property type="match status" value="1"/>
</dbReference>
<feature type="transmembrane region" description="Helical" evidence="14">
    <location>
        <begin position="207"/>
        <end position="227"/>
    </location>
</feature>
<dbReference type="EMBL" id="JASGBQ010000001">
    <property type="protein sequence ID" value="MDI9241178.1"/>
    <property type="molecule type" value="Genomic_DNA"/>
</dbReference>
<gene>
    <name evidence="15" type="primary">putP</name>
    <name evidence="15" type="ORF">QJ036_01625</name>
</gene>
<dbReference type="NCBIfam" id="TIGR02121">
    <property type="entry name" value="Na_Pro_sym"/>
    <property type="match status" value="1"/>
</dbReference>
<keyword evidence="16" id="KW-1185">Reference proteome</keyword>
<feature type="transmembrane region" description="Helical" evidence="14">
    <location>
        <begin position="263"/>
        <end position="282"/>
    </location>
</feature>
<feature type="transmembrane region" description="Helical" evidence="14">
    <location>
        <begin position="136"/>
        <end position="154"/>
    </location>
</feature>
<keyword evidence="6 14" id="KW-0769">Symport</keyword>
<dbReference type="InterPro" id="IPR038377">
    <property type="entry name" value="Na/Glc_symporter_sf"/>
</dbReference>
<sequence length="521" mass="55889">MEKDARERMEGMEKVCILISIILYLAGMLYIGFYSNRKGSGSSAGDFYLGGRKLGPLVTAMSAEASDMSSWLLMGLPGVAYLTGIADAGWTAIGLALGTYLNWLVVSKRLRRYSVRTNSITIPDFFSRRYRDHKNVLACIAAVVILIFFVPYTASGFKAIGTLFNSLFGIDYHAAMLIGAAVVVGYTVMGGFMAVSTTDLIQSIVMTVAMLVIVFFGVQYAGGWGAVADNAKNMAGYLSMTHLHNAADNTAASYGPLTIASTLAWGLGYFGMPHILLRFMAIRDEKELKLSRRIGTVWVVISMFVAILIGIIGNAVSAAGRVPVLESSSEAETIVIKLSDILSTNGVLFALLAGIIMAGILACTMSTADSQLLAAASSVSQNLMQDFLKIKISARASMRAARLTVMAIALVGVVLAWNPDSSVFMIVSFAWAGFGAAFGPVMLFALFWKRSNRCGALAGMVTGGVVVFVWKFLVRPLGGAWNIYELLPAFLAASLAIVVVSLLTKAPSEEITREFEEVKNM</sequence>
<evidence type="ECO:0000256" key="6">
    <source>
        <dbReference type="ARBA" id="ARBA00022847"/>
    </source>
</evidence>
<keyword evidence="9 14" id="KW-0406">Ion transport</keyword>
<keyword evidence="8 14" id="KW-0915">Sodium</keyword>
<evidence type="ECO:0000256" key="5">
    <source>
        <dbReference type="ARBA" id="ARBA00022692"/>
    </source>
</evidence>
<evidence type="ECO:0000256" key="8">
    <source>
        <dbReference type="ARBA" id="ARBA00023053"/>
    </source>
</evidence>
<evidence type="ECO:0000313" key="16">
    <source>
        <dbReference type="Proteomes" id="UP001300383"/>
    </source>
</evidence>
<comment type="function">
    <text evidence="14">Catalyzes the sodium-dependent uptake of extracellular L-proline.</text>
</comment>
<keyword evidence="7 14" id="KW-1133">Transmembrane helix</keyword>
<dbReference type="Proteomes" id="UP001300383">
    <property type="component" value="Unassembled WGS sequence"/>
</dbReference>
<feature type="transmembrane region" description="Helical" evidence="14">
    <location>
        <begin position="347"/>
        <end position="368"/>
    </location>
</feature>
<feature type="transmembrane region" description="Helical" evidence="14">
    <location>
        <begin position="486"/>
        <end position="504"/>
    </location>
</feature>
<comment type="subcellular location">
    <subcellularLocation>
        <location evidence="1 14">Cell membrane</location>
        <topology evidence="1 14">Multi-pass membrane protein</topology>
    </subcellularLocation>
</comment>
<keyword evidence="10 14" id="KW-0472">Membrane</keyword>
<keyword evidence="3 14" id="KW-0813">Transport</keyword>
<dbReference type="GO" id="GO:0015193">
    <property type="term" value="F:L-proline transmembrane transporter activity"/>
    <property type="evidence" value="ECO:0007669"/>
    <property type="project" value="TreeGrafter"/>
</dbReference>
<feature type="transmembrane region" description="Helical" evidence="14">
    <location>
        <begin position="12"/>
        <end position="33"/>
    </location>
</feature>
<dbReference type="InterPro" id="IPR011851">
    <property type="entry name" value="Na/Pro_symporter"/>
</dbReference>
<dbReference type="PANTHER" id="PTHR48086:SF3">
    <property type="entry name" value="SODIUM_PROLINE SYMPORTER"/>
    <property type="match status" value="1"/>
</dbReference>
<dbReference type="Gene3D" id="1.20.1730.10">
    <property type="entry name" value="Sodium/glucose cotransporter"/>
    <property type="match status" value="1"/>
</dbReference>
<organism evidence="15 16">
    <name type="scientific">Fusibacillus kribbianus</name>
    <dbReference type="NCBI Taxonomy" id="3044208"/>
    <lineage>
        <taxon>Bacteria</taxon>
        <taxon>Bacillati</taxon>
        <taxon>Bacillota</taxon>
        <taxon>Clostridia</taxon>
        <taxon>Lachnospirales</taxon>
        <taxon>Lachnospiraceae</taxon>
        <taxon>Fusibacillus</taxon>
    </lineage>
</organism>
<keyword evidence="5 14" id="KW-0812">Transmembrane</keyword>
<evidence type="ECO:0000256" key="9">
    <source>
        <dbReference type="ARBA" id="ARBA00023065"/>
    </source>
</evidence>
<feature type="transmembrane region" description="Helical" evidence="14">
    <location>
        <begin position="400"/>
        <end position="417"/>
    </location>
</feature>
<reference evidence="15 16" key="1">
    <citation type="submission" date="2023-05" db="EMBL/GenBank/DDBJ databases">
        <title>[ruminococcus] sp. nov., isolated from a pig farm feces dump.</title>
        <authorList>
            <person name="Chang Y.-H."/>
        </authorList>
    </citation>
    <scope>NUCLEOTIDE SEQUENCE [LARGE SCALE GENOMIC DNA]</scope>
    <source>
        <strain evidence="15 16">YH-rum2234</strain>
    </source>
</reference>
<dbReference type="NCBIfam" id="TIGR00813">
    <property type="entry name" value="sss"/>
    <property type="match status" value="1"/>
</dbReference>
<dbReference type="GO" id="GO:0005298">
    <property type="term" value="F:proline:sodium symporter activity"/>
    <property type="evidence" value="ECO:0007669"/>
    <property type="project" value="UniProtKB-UniRule"/>
</dbReference>
<feature type="transmembrane region" description="Helical" evidence="14">
    <location>
        <begin position="455"/>
        <end position="474"/>
    </location>
</feature>
<feature type="transmembrane region" description="Helical" evidence="14">
    <location>
        <begin position="294"/>
        <end position="316"/>
    </location>
</feature>
<dbReference type="CDD" id="cd11475">
    <property type="entry name" value="SLC5sbd_PutP"/>
    <property type="match status" value="1"/>
</dbReference>
<dbReference type="PROSITE" id="PS00457">
    <property type="entry name" value="NA_SOLUT_SYMP_2"/>
    <property type="match status" value="1"/>
</dbReference>
<dbReference type="PANTHER" id="PTHR48086">
    <property type="entry name" value="SODIUM/PROLINE SYMPORTER-RELATED"/>
    <property type="match status" value="1"/>
</dbReference>
<dbReference type="InterPro" id="IPR001734">
    <property type="entry name" value="Na/solute_symporter"/>
</dbReference>
<dbReference type="GO" id="GO:0015824">
    <property type="term" value="P:proline transport"/>
    <property type="evidence" value="ECO:0007669"/>
    <property type="project" value="UniProtKB-UniRule"/>
</dbReference>
<name>A0AAP4B9I1_9FIRM</name>
<evidence type="ECO:0000313" key="15">
    <source>
        <dbReference type="EMBL" id="MDI9241178.1"/>
    </source>
</evidence>
<accession>A0AAP4B9I1</accession>
<evidence type="ECO:0000256" key="11">
    <source>
        <dbReference type="ARBA" id="ARBA00023201"/>
    </source>
</evidence>
<comment type="caution">
    <text evidence="15">The sequence shown here is derived from an EMBL/GenBank/DDBJ whole genome shotgun (WGS) entry which is preliminary data.</text>
</comment>
<evidence type="ECO:0000256" key="12">
    <source>
        <dbReference type="ARBA" id="ARBA00033708"/>
    </source>
</evidence>
<dbReference type="Pfam" id="PF00474">
    <property type="entry name" value="SSF"/>
    <property type="match status" value="1"/>
</dbReference>
<feature type="transmembrane region" description="Helical" evidence="14">
    <location>
        <begin position="79"/>
        <end position="106"/>
    </location>
</feature>
<evidence type="ECO:0000256" key="2">
    <source>
        <dbReference type="ARBA" id="ARBA00006434"/>
    </source>
</evidence>
<dbReference type="RefSeq" id="WP_283229680.1">
    <property type="nucleotide sequence ID" value="NZ_JASGBQ010000001.1"/>
</dbReference>
<evidence type="ECO:0000256" key="7">
    <source>
        <dbReference type="ARBA" id="ARBA00022989"/>
    </source>
</evidence>
<comment type="similarity">
    <text evidence="2 13">Belongs to the sodium:solute symporter (SSF) (TC 2.A.21) family.</text>
</comment>
<evidence type="ECO:0000256" key="14">
    <source>
        <dbReference type="RuleBase" id="RU366012"/>
    </source>
</evidence>
<protein>
    <recommendedName>
        <fullName evidence="14">Sodium/proline symporter</fullName>
    </recommendedName>
    <alternativeName>
        <fullName evidence="14">Proline permease</fullName>
    </alternativeName>
</protein>
<evidence type="ECO:0000256" key="3">
    <source>
        <dbReference type="ARBA" id="ARBA00022448"/>
    </source>
</evidence>
<evidence type="ECO:0000256" key="4">
    <source>
        <dbReference type="ARBA" id="ARBA00022475"/>
    </source>
</evidence>
<dbReference type="InterPro" id="IPR050277">
    <property type="entry name" value="Sodium:Solute_Symporter"/>
</dbReference>
<evidence type="ECO:0000256" key="1">
    <source>
        <dbReference type="ARBA" id="ARBA00004651"/>
    </source>
</evidence>
<dbReference type="PROSITE" id="PS00456">
    <property type="entry name" value="NA_SOLUT_SYMP_1"/>
    <property type="match status" value="1"/>
</dbReference>
<dbReference type="InterPro" id="IPR018212">
    <property type="entry name" value="Na/solute_symporter_CS"/>
</dbReference>
<dbReference type="GO" id="GO:0031402">
    <property type="term" value="F:sodium ion binding"/>
    <property type="evidence" value="ECO:0007669"/>
    <property type="project" value="UniProtKB-UniRule"/>
</dbReference>
<keyword evidence="14" id="KW-0029">Amino-acid transport</keyword>
<keyword evidence="11 14" id="KW-0739">Sodium transport</keyword>
<evidence type="ECO:0000256" key="10">
    <source>
        <dbReference type="ARBA" id="ARBA00023136"/>
    </source>
</evidence>
<dbReference type="AlphaFoldDB" id="A0AAP4B9I1"/>
<feature type="transmembrane region" description="Helical" evidence="14">
    <location>
        <begin position="423"/>
        <end position="448"/>
    </location>
</feature>
<keyword evidence="4 14" id="KW-1003">Cell membrane</keyword>